<name>A0A6J7FCG0_9ZZZZ</name>
<reference evidence="1" key="1">
    <citation type="submission" date="2020-05" db="EMBL/GenBank/DDBJ databases">
        <authorList>
            <person name="Chiriac C."/>
            <person name="Salcher M."/>
            <person name="Ghai R."/>
            <person name="Kavagutti S V."/>
        </authorList>
    </citation>
    <scope>NUCLEOTIDE SEQUENCE</scope>
</reference>
<sequence>MLGKIANPAARNCATDQAEFASAPPKLGLNFTVTPAAPPETAENQNGDTSFKTSALATAFVIPAGFAGLVIQYGIQPEMIFGPPSACAAGITNAVLMIASATSATRVFVNTLRTEQLHQT</sequence>
<gene>
    <name evidence="1" type="ORF">UFOPK3495_00566</name>
</gene>
<evidence type="ECO:0000313" key="1">
    <source>
        <dbReference type="EMBL" id="CAB4893822.1"/>
    </source>
</evidence>
<accession>A0A6J7FCG0</accession>
<protein>
    <submittedName>
        <fullName evidence="1">Unannotated protein</fullName>
    </submittedName>
</protein>
<proteinExistence type="predicted"/>
<dbReference type="AlphaFoldDB" id="A0A6J7FCG0"/>
<organism evidence="1">
    <name type="scientific">freshwater metagenome</name>
    <dbReference type="NCBI Taxonomy" id="449393"/>
    <lineage>
        <taxon>unclassified sequences</taxon>
        <taxon>metagenomes</taxon>
        <taxon>ecological metagenomes</taxon>
    </lineage>
</organism>
<dbReference type="EMBL" id="CAFBMC010000021">
    <property type="protein sequence ID" value="CAB4893822.1"/>
    <property type="molecule type" value="Genomic_DNA"/>
</dbReference>